<evidence type="ECO:0000259" key="8">
    <source>
        <dbReference type="PROSITE" id="PS50157"/>
    </source>
</evidence>
<dbReference type="GO" id="GO:0003677">
    <property type="term" value="F:DNA binding"/>
    <property type="evidence" value="ECO:0007669"/>
    <property type="project" value="InterPro"/>
</dbReference>
<reference evidence="10" key="2">
    <citation type="submission" date="2023-05" db="EMBL/GenBank/DDBJ databases">
        <authorList>
            <consortium name="Lawrence Berkeley National Laboratory"/>
            <person name="Steindorff A."/>
            <person name="Hensen N."/>
            <person name="Bonometti L."/>
            <person name="Westerberg I."/>
            <person name="Brannstrom I.O."/>
            <person name="Guillou S."/>
            <person name="Cros-Aarteil S."/>
            <person name="Calhoun S."/>
            <person name="Haridas S."/>
            <person name="Kuo A."/>
            <person name="Mondo S."/>
            <person name="Pangilinan J."/>
            <person name="Riley R."/>
            <person name="Labutti K."/>
            <person name="Andreopoulos B."/>
            <person name="Lipzen A."/>
            <person name="Chen C."/>
            <person name="Yanf M."/>
            <person name="Daum C."/>
            <person name="Ng V."/>
            <person name="Clum A."/>
            <person name="Ohm R."/>
            <person name="Martin F."/>
            <person name="Silar P."/>
            <person name="Natvig D."/>
            <person name="Lalanne C."/>
            <person name="Gautier V."/>
            <person name="Ament-Velasquez S.L."/>
            <person name="Kruys A."/>
            <person name="Hutchinson M.I."/>
            <person name="Powell A.J."/>
            <person name="Barry K."/>
            <person name="Miller A.N."/>
            <person name="Grigoriev I.V."/>
            <person name="Debuchy R."/>
            <person name="Gladieux P."/>
            <person name="Thoren M.H."/>
            <person name="Johannesson H."/>
        </authorList>
    </citation>
    <scope>NUCLEOTIDE SEQUENCE</scope>
    <source>
        <strain evidence="10">CBS 990.96</strain>
    </source>
</reference>
<comment type="subcellular location">
    <subcellularLocation>
        <location evidence="1">Nucleus</location>
    </subcellularLocation>
</comment>
<feature type="domain" description="BED-type" evidence="9">
    <location>
        <begin position="13"/>
        <end position="72"/>
    </location>
</feature>
<gene>
    <name evidence="10" type="ORF">QBC38DRAFT_455426</name>
</gene>
<protein>
    <submittedName>
        <fullName evidence="10">Zinc finger protein</fullName>
    </submittedName>
</protein>
<dbReference type="InterPro" id="IPR013087">
    <property type="entry name" value="Znf_C2H2_type"/>
</dbReference>
<feature type="region of interest" description="Disordered" evidence="7">
    <location>
        <begin position="114"/>
        <end position="139"/>
    </location>
</feature>
<dbReference type="InterPro" id="IPR003656">
    <property type="entry name" value="Znf_BED"/>
</dbReference>
<dbReference type="InterPro" id="IPR036236">
    <property type="entry name" value="Znf_C2H2_sf"/>
</dbReference>
<dbReference type="FunFam" id="3.30.160.60:FF:000354">
    <property type="entry name" value="C2H2 finger domain-containing protein"/>
    <property type="match status" value="1"/>
</dbReference>
<proteinExistence type="predicted"/>
<accession>A0AAN7BPZ1</accession>
<dbReference type="Pfam" id="PF00096">
    <property type="entry name" value="zf-C2H2"/>
    <property type="match status" value="1"/>
</dbReference>
<evidence type="ECO:0000256" key="2">
    <source>
        <dbReference type="ARBA" id="ARBA00022723"/>
    </source>
</evidence>
<evidence type="ECO:0000256" key="6">
    <source>
        <dbReference type="PROSITE-ProRule" id="PRU00042"/>
    </source>
</evidence>
<evidence type="ECO:0000256" key="5">
    <source>
        <dbReference type="ARBA" id="ARBA00023242"/>
    </source>
</evidence>
<evidence type="ECO:0000313" key="10">
    <source>
        <dbReference type="EMBL" id="KAK4227336.1"/>
    </source>
</evidence>
<evidence type="ECO:0000256" key="7">
    <source>
        <dbReference type="SAM" id="MobiDB-lite"/>
    </source>
</evidence>
<keyword evidence="4" id="KW-0862">Zinc</keyword>
<sequence>MGKKKRGHPDVEELLERPWCYYCERDFEDLKLLISHQKAKHFKCDRCGKRLNTAGGLSVHMNQVHKESLTSVENALPNRQGLDIEIFGMEGVPEEIIQQHNQRIIQNFYTAQAERQAATGNPPRGNSSSQGPTKKIKIETPEELKKRLAEHRARLAAQKAAAANGTPLPVSAPIDGQSPSQGASPFPPPQPGFPYATTPVTAYPPAPQGYPVPAYPPGAPGPAFGNLPARPPGAPLIPSAPSALPQRPPYSYNGGAPPPGFPLGSGIPSTVDELVASAAAAGGRTPGGDDIDQLIRMAEAGIKPAKTAEDAPVEKKKKGMRMVYDDTEVSPEEKMAALARYRWVEETVV</sequence>
<comment type="caution">
    <text evidence="10">The sequence shown here is derived from an EMBL/GenBank/DDBJ whole genome shotgun (WGS) entry which is preliminary data.</text>
</comment>
<dbReference type="PROSITE" id="PS50808">
    <property type="entry name" value="ZF_BED"/>
    <property type="match status" value="1"/>
</dbReference>
<dbReference type="SMART" id="SM00355">
    <property type="entry name" value="ZnF_C2H2"/>
    <property type="match status" value="2"/>
</dbReference>
<evidence type="ECO:0000256" key="4">
    <source>
        <dbReference type="ARBA" id="ARBA00022833"/>
    </source>
</evidence>
<dbReference type="PANTHER" id="PTHR23215:SF0">
    <property type="entry name" value="BUB3-INTERACTING AND GLEBS MOTIF-CONTAINING PROTEIN ZNF207"/>
    <property type="match status" value="1"/>
</dbReference>
<dbReference type="GO" id="GO:0005634">
    <property type="term" value="C:nucleus"/>
    <property type="evidence" value="ECO:0007669"/>
    <property type="project" value="UniProtKB-SubCell"/>
</dbReference>
<dbReference type="EMBL" id="MU865333">
    <property type="protein sequence ID" value="KAK4227336.1"/>
    <property type="molecule type" value="Genomic_DNA"/>
</dbReference>
<dbReference type="CDD" id="cd20908">
    <property type="entry name" value="SUF4-like"/>
    <property type="match status" value="1"/>
</dbReference>
<evidence type="ECO:0000256" key="1">
    <source>
        <dbReference type="ARBA" id="ARBA00004123"/>
    </source>
</evidence>
<dbReference type="PROSITE" id="PS00028">
    <property type="entry name" value="ZINC_FINGER_C2H2_1"/>
    <property type="match status" value="1"/>
</dbReference>
<reference evidence="10" key="1">
    <citation type="journal article" date="2023" name="Mol. Phylogenet. Evol.">
        <title>Genome-scale phylogeny and comparative genomics of the fungal order Sordariales.</title>
        <authorList>
            <person name="Hensen N."/>
            <person name="Bonometti L."/>
            <person name="Westerberg I."/>
            <person name="Brannstrom I.O."/>
            <person name="Guillou S."/>
            <person name="Cros-Aarteil S."/>
            <person name="Calhoun S."/>
            <person name="Haridas S."/>
            <person name="Kuo A."/>
            <person name="Mondo S."/>
            <person name="Pangilinan J."/>
            <person name="Riley R."/>
            <person name="LaButti K."/>
            <person name="Andreopoulos B."/>
            <person name="Lipzen A."/>
            <person name="Chen C."/>
            <person name="Yan M."/>
            <person name="Daum C."/>
            <person name="Ng V."/>
            <person name="Clum A."/>
            <person name="Steindorff A."/>
            <person name="Ohm R.A."/>
            <person name="Martin F."/>
            <person name="Silar P."/>
            <person name="Natvig D.O."/>
            <person name="Lalanne C."/>
            <person name="Gautier V."/>
            <person name="Ament-Velasquez S.L."/>
            <person name="Kruys A."/>
            <person name="Hutchinson M.I."/>
            <person name="Powell A.J."/>
            <person name="Barry K."/>
            <person name="Miller A.N."/>
            <person name="Grigoriev I.V."/>
            <person name="Debuchy R."/>
            <person name="Gladieux P."/>
            <person name="Hiltunen Thoren M."/>
            <person name="Johannesson H."/>
        </authorList>
    </citation>
    <scope>NUCLEOTIDE SEQUENCE</scope>
    <source>
        <strain evidence="10">CBS 990.96</strain>
    </source>
</reference>
<dbReference type="Gene3D" id="3.30.160.60">
    <property type="entry name" value="Classic Zinc Finger"/>
    <property type="match status" value="1"/>
</dbReference>
<evidence type="ECO:0000313" key="11">
    <source>
        <dbReference type="Proteomes" id="UP001301958"/>
    </source>
</evidence>
<evidence type="ECO:0000259" key="9">
    <source>
        <dbReference type="PROSITE" id="PS50808"/>
    </source>
</evidence>
<keyword evidence="2" id="KW-0479">Metal-binding</keyword>
<dbReference type="PROSITE" id="PS50157">
    <property type="entry name" value="ZINC_FINGER_C2H2_2"/>
    <property type="match status" value="1"/>
</dbReference>
<dbReference type="AlphaFoldDB" id="A0AAN7BPZ1"/>
<feature type="region of interest" description="Disordered" evidence="7">
    <location>
        <begin position="153"/>
        <end position="200"/>
    </location>
</feature>
<dbReference type="PANTHER" id="PTHR23215">
    <property type="entry name" value="ZINC FINGER PROTEIN 207"/>
    <property type="match status" value="1"/>
</dbReference>
<keyword evidence="3 6" id="KW-0863">Zinc-finger</keyword>
<dbReference type="Proteomes" id="UP001301958">
    <property type="component" value="Unassembled WGS sequence"/>
</dbReference>
<dbReference type="GO" id="GO:0008270">
    <property type="term" value="F:zinc ion binding"/>
    <property type="evidence" value="ECO:0007669"/>
    <property type="project" value="UniProtKB-KW"/>
</dbReference>
<dbReference type="SUPFAM" id="SSF57667">
    <property type="entry name" value="beta-beta-alpha zinc fingers"/>
    <property type="match status" value="1"/>
</dbReference>
<feature type="domain" description="C2H2-type" evidence="8">
    <location>
        <begin position="42"/>
        <end position="70"/>
    </location>
</feature>
<evidence type="ECO:0000256" key="3">
    <source>
        <dbReference type="ARBA" id="ARBA00022771"/>
    </source>
</evidence>
<name>A0AAN7BPZ1_9PEZI</name>
<organism evidence="10 11">
    <name type="scientific">Podospora fimiseda</name>
    <dbReference type="NCBI Taxonomy" id="252190"/>
    <lineage>
        <taxon>Eukaryota</taxon>
        <taxon>Fungi</taxon>
        <taxon>Dikarya</taxon>
        <taxon>Ascomycota</taxon>
        <taxon>Pezizomycotina</taxon>
        <taxon>Sordariomycetes</taxon>
        <taxon>Sordariomycetidae</taxon>
        <taxon>Sordariales</taxon>
        <taxon>Podosporaceae</taxon>
        <taxon>Podospora</taxon>
    </lineage>
</organism>
<keyword evidence="5" id="KW-0539">Nucleus</keyword>
<keyword evidence="11" id="KW-1185">Reference proteome</keyword>
<feature type="region of interest" description="Disordered" evidence="7">
    <location>
        <begin position="223"/>
        <end position="243"/>
    </location>
</feature>